<dbReference type="GO" id="GO:0006897">
    <property type="term" value="P:endocytosis"/>
    <property type="evidence" value="ECO:0007669"/>
    <property type="project" value="EnsemblFungi"/>
</dbReference>
<keyword evidence="5" id="KW-0119">Carbohydrate metabolism</keyword>
<dbReference type="HOGENOM" id="CLU_005482_2_0_1"/>
<dbReference type="GeneID" id="25033136"/>
<evidence type="ECO:0000256" key="3">
    <source>
        <dbReference type="ARBA" id="ARBA00012780"/>
    </source>
</evidence>
<dbReference type="GO" id="GO:0052861">
    <property type="term" value="F:endo-1,3(4)-beta-glucanase activity"/>
    <property type="evidence" value="ECO:0007669"/>
    <property type="project" value="InterPro"/>
</dbReference>
<organism evidence="12 13">
    <name type="scientific">Schizosaccharomyces octosporus (strain yFS286)</name>
    <name type="common">Fission yeast</name>
    <name type="synonym">Octosporomyces octosporus</name>
    <dbReference type="NCBI Taxonomy" id="483514"/>
    <lineage>
        <taxon>Eukaryota</taxon>
        <taxon>Fungi</taxon>
        <taxon>Dikarya</taxon>
        <taxon>Ascomycota</taxon>
        <taxon>Taphrinomycotina</taxon>
        <taxon>Schizosaccharomycetes</taxon>
        <taxon>Schizosaccharomycetales</taxon>
        <taxon>Schizosaccharomycetaceae</taxon>
        <taxon>Schizosaccharomyces</taxon>
    </lineage>
</organism>
<feature type="region of interest" description="Disordered" evidence="9">
    <location>
        <begin position="1"/>
        <end position="29"/>
    </location>
</feature>
<keyword evidence="6" id="KW-0326">Glycosidase</keyword>
<dbReference type="PANTHER" id="PTHR31983:SF0">
    <property type="entry name" value="GLUCAN ENDO-1,3-BETA-D-GLUCOSIDASE 2"/>
    <property type="match status" value="1"/>
</dbReference>
<comment type="catalytic activity">
    <reaction evidence="1">
        <text>Hydrolysis of (1-&gt;3)-beta-D-glucosidic linkages in (1-&gt;3)-beta-D-glucans.</text>
        <dbReference type="EC" id="3.2.1.39"/>
    </reaction>
</comment>
<dbReference type="EMBL" id="KE503208">
    <property type="protein sequence ID" value="EPX70785.1"/>
    <property type="molecule type" value="Genomic_DNA"/>
</dbReference>
<evidence type="ECO:0000256" key="9">
    <source>
        <dbReference type="SAM" id="MobiDB-lite"/>
    </source>
</evidence>
<keyword evidence="7" id="KW-0961">Cell wall biogenesis/degradation</keyword>
<keyword evidence="8" id="KW-0624">Polysaccharide degradation</keyword>
<dbReference type="RefSeq" id="XP_013020468.1">
    <property type="nucleotide sequence ID" value="XM_013165014.1"/>
</dbReference>
<keyword evidence="4" id="KW-0378">Hydrolase</keyword>
<dbReference type="OrthoDB" id="4473401at2759"/>
<proteinExistence type="inferred from homology"/>
<dbReference type="Pfam" id="PF17652">
    <property type="entry name" value="Glyco_hydro81C"/>
    <property type="match status" value="1"/>
</dbReference>
<keyword evidence="13" id="KW-1185">Reference proteome</keyword>
<evidence type="ECO:0000259" key="10">
    <source>
        <dbReference type="Pfam" id="PF03639"/>
    </source>
</evidence>
<dbReference type="GO" id="GO:0000272">
    <property type="term" value="P:polysaccharide catabolic process"/>
    <property type="evidence" value="ECO:0007669"/>
    <property type="project" value="UniProtKB-KW"/>
</dbReference>
<evidence type="ECO:0000313" key="12">
    <source>
        <dbReference type="EMBL" id="EPX70785.1"/>
    </source>
</evidence>
<accession>S9QWT7</accession>
<comment type="similarity">
    <text evidence="2">Belongs to the glycosyl hydrolase 81 family.</text>
</comment>
<dbReference type="FunFam" id="2.70.98.30:FF:000006">
    <property type="entry name" value="Endo-1,3-beta-glucanase Engl1"/>
    <property type="match status" value="1"/>
</dbReference>
<evidence type="ECO:0000256" key="7">
    <source>
        <dbReference type="ARBA" id="ARBA00023316"/>
    </source>
</evidence>
<dbReference type="GO" id="GO:0009986">
    <property type="term" value="C:cell surface"/>
    <property type="evidence" value="ECO:0007669"/>
    <property type="project" value="TreeGrafter"/>
</dbReference>
<evidence type="ECO:0000256" key="5">
    <source>
        <dbReference type="ARBA" id="ARBA00023277"/>
    </source>
</evidence>
<dbReference type="OMA" id="YIQMIHA"/>
<feature type="domain" description="Glycosyl hydrolase family 81 C-terminal" evidence="11">
    <location>
        <begin position="349"/>
        <end position="696"/>
    </location>
</feature>
<evidence type="ECO:0000256" key="6">
    <source>
        <dbReference type="ARBA" id="ARBA00023295"/>
    </source>
</evidence>
<name>S9QWT7_SCHOY</name>
<dbReference type="PROSITE" id="PS52008">
    <property type="entry name" value="GH81"/>
    <property type="match status" value="1"/>
</dbReference>
<dbReference type="GO" id="GO:1990819">
    <property type="term" value="C:mating projection actin fusion focus"/>
    <property type="evidence" value="ECO:0007669"/>
    <property type="project" value="EnsemblFungi"/>
</dbReference>
<dbReference type="Gene3D" id="1.20.5.420">
    <property type="entry name" value="Immunoglobulin FC, subunit C"/>
    <property type="match status" value="1"/>
</dbReference>
<dbReference type="PANTHER" id="PTHR31983">
    <property type="entry name" value="ENDO-1,3(4)-BETA-GLUCANASE 1"/>
    <property type="match status" value="1"/>
</dbReference>
<evidence type="ECO:0000256" key="8">
    <source>
        <dbReference type="ARBA" id="ARBA00023326"/>
    </source>
</evidence>
<gene>
    <name evidence="12" type="ORF">SOCG_04172</name>
</gene>
<dbReference type="GO" id="GO:0005938">
    <property type="term" value="C:cell cortex"/>
    <property type="evidence" value="ECO:0007669"/>
    <property type="project" value="GOC"/>
</dbReference>
<protein>
    <recommendedName>
        <fullName evidence="3">glucan endo-1,3-beta-D-glucosidase</fullName>
        <ecNumber evidence="3">3.2.1.39</ecNumber>
    </recommendedName>
</protein>
<dbReference type="GO" id="GO:0042815">
    <property type="term" value="P:bipolar cell growth"/>
    <property type="evidence" value="ECO:0007669"/>
    <property type="project" value="EnsemblFungi"/>
</dbReference>
<dbReference type="InterPro" id="IPR040451">
    <property type="entry name" value="GH81_N"/>
</dbReference>
<dbReference type="GO" id="GO:1904541">
    <property type="term" value="P:fungal-type cell wall disassembly involved in conjugation with cellular fusion"/>
    <property type="evidence" value="ECO:0007669"/>
    <property type="project" value="EnsemblFungi"/>
</dbReference>
<dbReference type="EC" id="3.2.1.39" evidence="3"/>
<dbReference type="VEuPathDB" id="FungiDB:SOCG_04172"/>
<dbReference type="eggNOG" id="KOG2254">
    <property type="taxonomic scope" value="Eukaryota"/>
</dbReference>
<dbReference type="Proteomes" id="UP000016088">
    <property type="component" value="Unassembled WGS sequence"/>
</dbReference>
<dbReference type="AlphaFoldDB" id="S9QWT7"/>
<dbReference type="InterPro" id="IPR005200">
    <property type="entry name" value="Endo-beta-glucanase"/>
</dbReference>
<reference evidence="12 13" key="1">
    <citation type="journal article" date="2011" name="Science">
        <title>Comparative functional genomics of the fission yeasts.</title>
        <authorList>
            <person name="Rhind N."/>
            <person name="Chen Z."/>
            <person name="Yassour M."/>
            <person name="Thompson D.A."/>
            <person name="Haas B.J."/>
            <person name="Habib N."/>
            <person name="Wapinski I."/>
            <person name="Roy S."/>
            <person name="Lin M.F."/>
            <person name="Heiman D.I."/>
            <person name="Young S.K."/>
            <person name="Furuya K."/>
            <person name="Guo Y."/>
            <person name="Pidoux A."/>
            <person name="Chen H.M."/>
            <person name="Robbertse B."/>
            <person name="Goldberg J.M."/>
            <person name="Aoki K."/>
            <person name="Bayne E.H."/>
            <person name="Berlin A.M."/>
            <person name="Desjardins C.A."/>
            <person name="Dobbs E."/>
            <person name="Dukaj L."/>
            <person name="Fan L."/>
            <person name="FitzGerald M.G."/>
            <person name="French C."/>
            <person name="Gujja S."/>
            <person name="Hansen K."/>
            <person name="Keifenheim D."/>
            <person name="Levin J.Z."/>
            <person name="Mosher R.A."/>
            <person name="Mueller C.A."/>
            <person name="Pfiffner J."/>
            <person name="Priest M."/>
            <person name="Russ C."/>
            <person name="Smialowska A."/>
            <person name="Swoboda P."/>
            <person name="Sykes S.M."/>
            <person name="Vaughn M."/>
            <person name="Vengrova S."/>
            <person name="Yoder R."/>
            <person name="Zeng Q."/>
            <person name="Allshire R."/>
            <person name="Baulcombe D."/>
            <person name="Birren B.W."/>
            <person name="Brown W."/>
            <person name="Ekwall K."/>
            <person name="Kellis M."/>
            <person name="Leatherwood J."/>
            <person name="Levin H."/>
            <person name="Margalit H."/>
            <person name="Martienssen R."/>
            <person name="Nieduszynski C.A."/>
            <person name="Spatafora J.W."/>
            <person name="Friedman N."/>
            <person name="Dalgaard J.Z."/>
            <person name="Baumann P."/>
            <person name="Niki H."/>
            <person name="Regev A."/>
            <person name="Nusbaum C."/>
        </authorList>
    </citation>
    <scope>NUCLEOTIDE SEQUENCE [LARGE SCALE GENOMIC DNA]</scope>
    <source>
        <strain evidence="13">yFS286</strain>
    </source>
</reference>
<dbReference type="Pfam" id="PF03639">
    <property type="entry name" value="Glyco_hydro_81"/>
    <property type="match status" value="1"/>
</dbReference>
<feature type="domain" description="Glycosyl hydrolase family 81 N-terminal" evidence="10">
    <location>
        <begin position="21"/>
        <end position="340"/>
    </location>
</feature>
<dbReference type="Gene3D" id="2.70.98.30">
    <property type="entry name" value="Golgi alpha-mannosidase II, domain 4"/>
    <property type="match status" value="1"/>
</dbReference>
<evidence type="ECO:0000256" key="4">
    <source>
        <dbReference type="ARBA" id="ARBA00022801"/>
    </source>
</evidence>
<dbReference type="GO" id="GO:0042973">
    <property type="term" value="F:glucan endo-1,3-beta-D-glucosidase activity"/>
    <property type="evidence" value="ECO:0007669"/>
    <property type="project" value="UniProtKB-EC"/>
</dbReference>
<dbReference type="GO" id="GO:0072324">
    <property type="term" value="C:ascus epiplasm"/>
    <property type="evidence" value="ECO:0007669"/>
    <property type="project" value="EnsemblFungi"/>
</dbReference>
<evidence type="ECO:0000256" key="1">
    <source>
        <dbReference type="ARBA" id="ARBA00000382"/>
    </source>
</evidence>
<sequence length="706" mass="78268">MSLLKPIATGAPSSTFPQRDHPLQPKGISVSDKPIQTNKYYGNFFLGDQKFPNFPQPYSLTWRNNDDHFSGLAISHIDADQYTYGPDASKDPTEYYINPAGLFSIIISANEFSSGNKLSATDSRHFSVQLTLEPSQSSSGSITIPIVTGSAFISSVYKDLTPVFNSSIFVKSLDKGNIKGGTKYKVTLNDNKVWLIYAFPSDSSSFELKKDSNSKLTASSKFNGLIQISKVPVDSVNNGAGEKVYDQYAGVYPTGITLSANVSNNTGEYWFTFDKAGDKSKSPLVYALPHHQNTFGSDTQKAKTSLSLQTTVMGAAVAYAADKWHLVENNLPTDVEFLPLPWNGGKSNYSNDTLNTIKQACENDIKFDVESASDTNSMYASGKILAKYAQVCLVAAKILKDDNLANTGREKLQKALQRFVDNKQQFPLNYDKTYKGLISTAGLKEPLADYGNTYYNDHHFHYGYHVYAMAVAGTLNSGWISDSQTDFVNDLLRDAANPVENDQYFPFFRSFDWYAGHSWSKGLFASGDGKDEESTSEDYNFYYAMKLWGIVKNNNDIIALANLMLGVIRTSMNSYIYITPKNKIEPEKIRGNYVAGITFMNKVDYATYFGDKVYYKQGIHMIPITPISGYVRNPTYVKESWDATLAPIIDSFSNSWTGIVYSNYAITDPSAAWKEFTSSNFKDSNIDNGASKTWYLALAAGMGAST</sequence>
<evidence type="ECO:0000313" key="13">
    <source>
        <dbReference type="Proteomes" id="UP000016088"/>
    </source>
</evidence>
<dbReference type="InterPro" id="IPR040720">
    <property type="entry name" value="GH81_C"/>
</dbReference>
<dbReference type="GO" id="GO:0071998">
    <property type="term" value="P:ascospore release from ascus"/>
    <property type="evidence" value="ECO:0007669"/>
    <property type="project" value="EnsemblFungi"/>
</dbReference>
<evidence type="ECO:0000259" key="11">
    <source>
        <dbReference type="Pfam" id="PF17652"/>
    </source>
</evidence>
<evidence type="ECO:0000256" key="2">
    <source>
        <dbReference type="ARBA" id="ARBA00010730"/>
    </source>
</evidence>
<dbReference type="GO" id="GO:0097248">
    <property type="term" value="P:maintenance of protein location in cell cortex of cell tip"/>
    <property type="evidence" value="ECO:0007669"/>
    <property type="project" value="EnsemblFungi"/>
</dbReference>
<dbReference type="Gene3D" id="1.10.287.1170">
    <property type="entry name" value="glycoside hydrolase family 81 endo-[beta] glucanase"/>
    <property type="match status" value="1"/>
</dbReference>